<keyword evidence="8 10" id="KW-0030">Aminoacyl-tRNA synthetase</keyword>
<dbReference type="HAMAP" id="MF_01569">
    <property type="entry name" value="Pro_tRNA_synth_type1"/>
    <property type="match status" value="1"/>
</dbReference>
<dbReference type="InterPro" id="IPR007214">
    <property type="entry name" value="YbaK/aa-tRNA-synth-assoc-dom"/>
</dbReference>
<dbReference type="Proteomes" id="UP000063964">
    <property type="component" value="Chromosome"/>
</dbReference>
<keyword evidence="4 10" id="KW-0436">Ligase</keyword>
<dbReference type="Pfam" id="PF03129">
    <property type="entry name" value="HGTP_anticodon"/>
    <property type="match status" value="1"/>
</dbReference>
<dbReference type="InterPro" id="IPR045864">
    <property type="entry name" value="aa-tRNA-synth_II/BPL/LPL"/>
</dbReference>
<feature type="domain" description="Aminoacyl-transfer RNA synthetases class-II family profile" evidence="11">
    <location>
        <begin position="38"/>
        <end position="469"/>
    </location>
</feature>
<dbReference type="Gene3D" id="3.30.930.10">
    <property type="entry name" value="Bira Bifunctional Protein, Domain 2"/>
    <property type="match status" value="2"/>
</dbReference>
<comment type="domain">
    <text evidence="10">Consists of three domains: the N-terminal catalytic domain, the editing domain and the C-terminal anticodon-binding domain.</text>
</comment>
<dbReference type="InterPro" id="IPR006195">
    <property type="entry name" value="aa-tRNA-synth_II"/>
</dbReference>
<keyword evidence="5 10" id="KW-0547">Nucleotide-binding</keyword>
<dbReference type="Pfam" id="PF04073">
    <property type="entry name" value="tRNA_edit"/>
    <property type="match status" value="1"/>
</dbReference>
<dbReference type="PROSITE" id="PS50862">
    <property type="entry name" value="AA_TRNA_LIGASE_II"/>
    <property type="match status" value="1"/>
</dbReference>
<dbReference type="InterPro" id="IPR023717">
    <property type="entry name" value="Pro-tRNA-Synthase_IIa_type1"/>
</dbReference>
<sequence>MLFSKFYIPTLKETPAEAEVVSHKLLLRAGMIRKLTSGIYTYMPLGLRAVNKVARIVREEMNRAGALEISMPMVQPADLWQESGRWDFYGKELLRLNDRHDRDYCLGPTHEEVVTDLVRGEVRSYRQLPLNLYQIQTKFRDEIRPRFGLMRGREFVMKDAYSFDKDEEGANTSYQAMFEAYTRIFTRLGLKFRAVSADSGAIGGSFSHEFMVLAETGEDTLAVCTACSWAANLEKAELRPGAPCNGTCPPYEQVPTPGRHTVEEVASFLGVSPARVLKTLLFDVDGKSVAVLVRGDHDVNEVKLKNLLDAAEVNLATPEQVEKWTGAPVGFAGPVGLRVDAVYADFGIASDTDFVCGANAADAHLIHVDPRRDFALSTEAAASGYADLRSVTLDDPCPSCGAPIVMPKGIEAGHVFKLGIKYSQAMNAIFLDENGKEQLMIMGCYGIGVSRVVAACIEQNFDDQGMIFPPAIAPFEVAVLALSARDENVMRMARRIHDWLEAQNIDALFDDRDERPGVKFNEADLLGMPMQIIIGGKGLERGVIEAKNRRTGEKRDLPVADWQNAILAWRHEVLGDWERS</sequence>
<comment type="similarity">
    <text evidence="10">Belongs to the class-II aminoacyl-tRNA synthetase family. ProS type 1 subfamily.</text>
</comment>
<organism evidence="12 13">
    <name type="scientific">Desulfomicrobium orale DSM 12838</name>
    <dbReference type="NCBI Taxonomy" id="888061"/>
    <lineage>
        <taxon>Bacteria</taxon>
        <taxon>Pseudomonadati</taxon>
        <taxon>Thermodesulfobacteriota</taxon>
        <taxon>Desulfovibrionia</taxon>
        <taxon>Desulfovibrionales</taxon>
        <taxon>Desulfomicrobiaceae</taxon>
        <taxon>Desulfomicrobium</taxon>
    </lineage>
</organism>
<comment type="subunit">
    <text evidence="2 10">Homodimer.</text>
</comment>
<dbReference type="InterPro" id="IPR004500">
    <property type="entry name" value="Pro-tRNA-synth_IIa_bac-type"/>
</dbReference>
<dbReference type="EC" id="6.1.1.15" evidence="10"/>
<dbReference type="PRINTS" id="PR01046">
    <property type="entry name" value="TRNASYNTHPRO"/>
</dbReference>
<evidence type="ECO:0000256" key="4">
    <source>
        <dbReference type="ARBA" id="ARBA00022598"/>
    </source>
</evidence>
<dbReference type="CDD" id="cd00779">
    <property type="entry name" value="ProRS_core_prok"/>
    <property type="match status" value="1"/>
</dbReference>
<dbReference type="InterPro" id="IPR004154">
    <property type="entry name" value="Anticodon-bd"/>
</dbReference>
<comment type="catalytic activity">
    <reaction evidence="9 10">
        <text>tRNA(Pro) + L-proline + ATP = L-prolyl-tRNA(Pro) + AMP + diphosphate</text>
        <dbReference type="Rhea" id="RHEA:14305"/>
        <dbReference type="Rhea" id="RHEA-COMP:9700"/>
        <dbReference type="Rhea" id="RHEA-COMP:9702"/>
        <dbReference type="ChEBI" id="CHEBI:30616"/>
        <dbReference type="ChEBI" id="CHEBI:33019"/>
        <dbReference type="ChEBI" id="CHEBI:60039"/>
        <dbReference type="ChEBI" id="CHEBI:78442"/>
        <dbReference type="ChEBI" id="CHEBI:78532"/>
        <dbReference type="ChEBI" id="CHEBI:456215"/>
        <dbReference type="EC" id="6.1.1.15"/>
    </reaction>
</comment>
<keyword evidence="3 10" id="KW-0963">Cytoplasm</keyword>
<dbReference type="GO" id="GO:0005829">
    <property type="term" value="C:cytosol"/>
    <property type="evidence" value="ECO:0007669"/>
    <property type="project" value="TreeGrafter"/>
</dbReference>
<dbReference type="PANTHER" id="PTHR42753:SF2">
    <property type="entry name" value="PROLINE--TRNA LIGASE"/>
    <property type="match status" value="1"/>
</dbReference>
<dbReference type="SUPFAM" id="SSF52954">
    <property type="entry name" value="Class II aaRS ABD-related"/>
    <property type="match status" value="1"/>
</dbReference>
<evidence type="ECO:0000256" key="9">
    <source>
        <dbReference type="ARBA" id="ARBA00047671"/>
    </source>
</evidence>
<reference evidence="13" key="1">
    <citation type="submission" date="2016-02" db="EMBL/GenBank/DDBJ databases">
        <authorList>
            <person name="Holder M.E."/>
            <person name="Ajami N.J."/>
            <person name="Petrosino J.F."/>
        </authorList>
    </citation>
    <scope>NUCLEOTIDE SEQUENCE [LARGE SCALE GENOMIC DNA]</scope>
    <source>
        <strain evidence="13">DSM 12838</strain>
    </source>
</reference>
<dbReference type="InterPro" id="IPR036621">
    <property type="entry name" value="Anticodon-bd_dom_sf"/>
</dbReference>
<dbReference type="Pfam" id="PF00587">
    <property type="entry name" value="tRNA-synt_2b"/>
    <property type="match status" value="1"/>
</dbReference>
<evidence type="ECO:0000313" key="13">
    <source>
        <dbReference type="Proteomes" id="UP000063964"/>
    </source>
</evidence>
<dbReference type="AlphaFoldDB" id="A0A0X8JRH9"/>
<evidence type="ECO:0000256" key="7">
    <source>
        <dbReference type="ARBA" id="ARBA00022917"/>
    </source>
</evidence>
<dbReference type="InterPro" id="IPR050062">
    <property type="entry name" value="Pro-tRNA_synthetase"/>
</dbReference>
<dbReference type="SUPFAM" id="SSF55681">
    <property type="entry name" value="Class II aaRS and biotin synthetases"/>
    <property type="match status" value="1"/>
</dbReference>
<dbReference type="RefSeq" id="WP_066606885.1">
    <property type="nucleotide sequence ID" value="NZ_CP014230.1"/>
</dbReference>
<dbReference type="FunFam" id="3.30.930.10:FF:000012">
    <property type="entry name" value="Proline--tRNA ligase"/>
    <property type="match status" value="1"/>
</dbReference>
<proteinExistence type="inferred from homology"/>
<dbReference type="EMBL" id="CP014230">
    <property type="protein sequence ID" value="AMD93417.1"/>
    <property type="molecule type" value="Genomic_DNA"/>
</dbReference>
<dbReference type="InterPro" id="IPR002314">
    <property type="entry name" value="aa-tRNA-synt_IIb"/>
</dbReference>
<evidence type="ECO:0000256" key="10">
    <source>
        <dbReference type="HAMAP-Rule" id="MF_01569"/>
    </source>
</evidence>
<comment type="subcellular location">
    <subcellularLocation>
        <location evidence="1 10">Cytoplasm</location>
    </subcellularLocation>
</comment>
<evidence type="ECO:0000256" key="1">
    <source>
        <dbReference type="ARBA" id="ARBA00004496"/>
    </source>
</evidence>
<dbReference type="InterPro" id="IPR002316">
    <property type="entry name" value="Pro-tRNA-ligase_IIa"/>
</dbReference>
<gene>
    <name evidence="10" type="primary">proS</name>
    <name evidence="12" type="ORF">AXF15_10125</name>
</gene>
<dbReference type="Gene3D" id="3.90.960.10">
    <property type="entry name" value="YbaK/aminoacyl-tRNA synthetase-associated domain"/>
    <property type="match status" value="1"/>
</dbReference>
<comment type="function">
    <text evidence="10">Catalyzes the attachment of proline to tRNA(Pro) in a two-step reaction: proline is first activated by ATP to form Pro-AMP and then transferred to the acceptor end of tRNA(Pro). As ProRS can inadvertently accommodate and process non-cognate amino acids such as alanine and cysteine, to avoid such errors it has two additional distinct editing activities against alanine. One activity is designated as 'pretransfer' editing and involves the tRNA(Pro)-independent hydrolysis of activated Ala-AMP. The other activity is designated 'posttransfer' editing and involves deacylation of mischarged Ala-tRNA(Pro). The misacylated Cys-tRNA(Pro) is not edited by ProRS.</text>
</comment>
<dbReference type="NCBIfam" id="TIGR00409">
    <property type="entry name" value="proS_fam_II"/>
    <property type="match status" value="1"/>
</dbReference>
<dbReference type="STRING" id="888061.AXF15_10125"/>
<evidence type="ECO:0000313" key="12">
    <source>
        <dbReference type="EMBL" id="AMD93417.1"/>
    </source>
</evidence>
<dbReference type="PIRSF" id="PIRSF001535">
    <property type="entry name" value="ProRS_1"/>
    <property type="match status" value="1"/>
</dbReference>
<evidence type="ECO:0000256" key="5">
    <source>
        <dbReference type="ARBA" id="ARBA00022741"/>
    </source>
</evidence>
<dbReference type="InterPro" id="IPR044140">
    <property type="entry name" value="ProRS_anticodon_short"/>
</dbReference>
<name>A0A0X8JRH9_9BACT</name>
<accession>A0A0X8JRH9</accession>
<evidence type="ECO:0000259" key="11">
    <source>
        <dbReference type="PROSITE" id="PS50862"/>
    </source>
</evidence>
<evidence type="ECO:0000256" key="6">
    <source>
        <dbReference type="ARBA" id="ARBA00022840"/>
    </source>
</evidence>
<dbReference type="GO" id="GO:0006433">
    <property type="term" value="P:prolyl-tRNA aminoacylation"/>
    <property type="evidence" value="ECO:0007669"/>
    <property type="project" value="UniProtKB-UniRule"/>
</dbReference>
<dbReference type="CDD" id="cd04334">
    <property type="entry name" value="ProRS-INS"/>
    <property type="match status" value="1"/>
</dbReference>
<dbReference type="InterPro" id="IPR033730">
    <property type="entry name" value="ProRS_core_prok"/>
</dbReference>
<keyword evidence="7 10" id="KW-0648">Protein biosynthesis</keyword>
<dbReference type="Gene3D" id="3.40.50.800">
    <property type="entry name" value="Anticodon-binding domain"/>
    <property type="match status" value="1"/>
</dbReference>
<dbReference type="NCBIfam" id="NF006625">
    <property type="entry name" value="PRK09194.1"/>
    <property type="match status" value="1"/>
</dbReference>
<dbReference type="PANTHER" id="PTHR42753">
    <property type="entry name" value="MITOCHONDRIAL RIBOSOME PROTEIN L39/PROLYL-TRNA LIGASE FAMILY MEMBER"/>
    <property type="match status" value="1"/>
</dbReference>
<evidence type="ECO:0000256" key="3">
    <source>
        <dbReference type="ARBA" id="ARBA00022490"/>
    </source>
</evidence>
<dbReference type="GO" id="GO:0005524">
    <property type="term" value="F:ATP binding"/>
    <property type="evidence" value="ECO:0007669"/>
    <property type="project" value="UniProtKB-UniRule"/>
</dbReference>
<evidence type="ECO:0000256" key="2">
    <source>
        <dbReference type="ARBA" id="ARBA00011738"/>
    </source>
</evidence>
<dbReference type="GO" id="GO:0004827">
    <property type="term" value="F:proline-tRNA ligase activity"/>
    <property type="evidence" value="ECO:0007669"/>
    <property type="project" value="UniProtKB-UniRule"/>
</dbReference>
<dbReference type="OrthoDB" id="9809052at2"/>
<dbReference type="SUPFAM" id="SSF55826">
    <property type="entry name" value="YbaK/ProRS associated domain"/>
    <property type="match status" value="1"/>
</dbReference>
<keyword evidence="13" id="KW-1185">Reference proteome</keyword>
<dbReference type="InterPro" id="IPR036754">
    <property type="entry name" value="YbaK/aa-tRNA-synt-asso_dom_sf"/>
</dbReference>
<dbReference type="GO" id="GO:0002161">
    <property type="term" value="F:aminoacyl-tRNA deacylase activity"/>
    <property type="evidence" value="ECO:0007669"/>
    <property type="project" value="InterPro"/>
</dbReference>
<dbReference type="CDD" id="cd00861">
    <property type="entry name" value="ProRS_anticodon_short"/>
    <property type="match status" value="1"/>
</dbReference>
<dbReference type="KEGG" id="doa:AXF15_10125"/>
<protein>
    <recommendedName>
        <fullName evidence="10">Proline--tRNA ligase</fullName>
        <ecNumber evidence="10">6.1.1.15</ecNumber>
    </recommendedName>
    <alternativeName>
        <fullName evidence="10">Prolyl-tRNA synthetase</fullName>
        <shortName evidence="10">ProRS</shortName>
    </alternativeName>
</protein>
<keyword evidence="6 10" id="KW-0067">ATP-binding</keyword>
<evidence type="ECO:0000256" key="8">
    <source>
        <dbReference type="ARBA" id="ARBA00023146"/>
    </source>
</evidence>